<dbReference type="GO" id="GO:0005524">
    <property type="term" value="F:ATP binding"/>
    <property type="evidence" value="ECO:0007669"/>
    <property type="project" value="InterPro"/>
</dbReference>
<gene>
    <name evidence="3" type="ORF">PICMEDRAFT_10623</name>
</gene>
<comment type="similarity">
    <text evidence="1">Belongs to the DNA mismatch repair MutL/HexB family.</text>
</comment>
<dbReference type="RefSeq" id="XP_019018761.1">
    <property type="nucleotide sequence ID" value="XM_019159700.1"/>
</dbReference>
<organism evidence="3 4">
    <name type="scientific">Pichia membranifaciens NRRL Y-2026</name>
    <dbReference type="NCBI Taxonomy" id="763406"/>
    <lineage>
        <taxon>Eukaryota</taxon>
        <taxon>Fungi</taxon>
        <taxon>Dikarya</taxon>
        <taxon>Ascomycota</taxon>
        <taxon>Saccharomycotina</taxon>
        <taxon>Pichiomycetes</taxon>
        <taxon>Pichiales</taxon>
        <taxon>Pichiaceae</taxon>
        <taxon>Pichia</taxon>
    </lineage>
</organism>
<protein>
    <recommendedName>
        <fullName evidence="2">MutL C-terminal dimerisation domain-containing protein</fullName>
    </recommendedName>
</protein>
<evidence type="ECO:0000313" key="3">
    <source>
        <dbReference type="EMBL" id="ODQ47648.1"/>
    </source>
</evidence>
<dbReference type="GO" id="GO:0016887">
    <property type="term" value="F:ATP hydrolysis activity"/>
    <property type="evidence" value="ECO:0007669"/>
    <property type="project" value="InterPro"/>
</dbReference>
<sequence length="747" mass="85544">MSKIKKIDQSVCGYMQSQVKINTLSDAIRELTQNGVDAGATNIKINVKVQYAETTVEIDYTDDGEGIGPESMEVLGKRFFTSKLISNSEGPDCDLSMLQRLTTFGFRGEAFNSLLNICSSVLVVSRVKHYNSGFKACFQGDERIGNIVKNNGPVPIGTSIKLIGFFDPVIVRKNILLNNIENRWTQDTFEIKRMVLDSLINKPWIKVRITRQEFKQLKWVSKVLVDKASTFTAEKVSFQSQMSLFKSIFGEKTCEDYELCKVQLKNIQLKAGIGLSSLQTKSYQFIYLNGRPFISEEMVKYVNRLFQKKYELWGHNAKNSRVKSPSKKSSSMYGRPYSVNPVFVASFSAPINISELMQDPSKACYTTKNMKILLFLFTKVIEVYFGIYKKKRKGTTEKEQAKSTVKSKRQKVQEYAVLSSDSTVSKFKKSELNGRLTDTNPATIEEFPRKMHDFNKITNKLALKEHFRTMDQPGHGKREEGLVDENNIGSHCSNCYKVQKQDSLKRQSFFFNNIDKVVLTREDLREFHVIGQVDKKFILLRLQNRIVGFDQHAIDERINVERMYMQLIEQCMSGGESSELEDKIAFETNGVECELIARYEETLAFWGIRFDRDYTHITHLPSLILSKFMKIGFSVLRKGVVEFLYNLGESKKVAFKPTETGKPRGAGNPFWWVRYVSHMPDIYRETIKSKACRSSLMFGEQLSNTQVTDIVRQLQLCYQPFECAHGRPSLYPICGIDAGGHRVEQSN</sequence>
<dbReference type="Pfam" id="PF02518">
    <property type="entry name" value="HATPase_c"/>
    <property type="match status" value="1"/>
</dbReference>
<dbReference type="GO" id="GO:0006298">
    <property type="term" value="P:mismatch repair"/>
    <property type="evidence" value="ECO:0007669"/>
    <property type="project" value="InterPro"/>
</dbReference>
<dbReference type="Pfam" id="PF08676">
    <property type="entry name" value="MutL_C"/>
    <property type="match status" value="1"/>
</dbReference>
<dbReference type="SMART" id="SM00853">
    <property type="entry name" value="MutL_C"/>
    <property type="match status" value="1"/>
</dbReference>
<dbReference type="InterPro" id="IPR014790">
    <property type="entry name" value="MutL_C"/>
</dbReference>
<dbReference type="GO" id="GO:0140664">
    <property type="term" value="F:ATP-dependent DNA damage sensor activity"/>
    <property type="evidence" value="ECO:0007669"/>
    <property type="project" value="InterPro"/>
</dbReference>
<dbReference type="InterPro" id="IPR038973">
    <property type="entry name" value="MutL/Mlh/Pms-like"/>
</dbReference>
<name>A0A1E3NPK6_9ASCO</name>
<dbReference type="InterPro" id="IPR003594">
    <property type="entry name" value="HATPase_dom"/>
</dbReference>
<evidence type="ECO:0000259" key="2">
    <source>
        <dbReference type="SMART" id="SM00853"/>
    </source>
</evidence>
<dbReference type="AlphaFoldDB" id="A0A1E3NPK6"/>
<dbReference type="Gene3D" id="3.30.565.10">
    <property type="entry name" value="Histidine kinase-like ATPase, C-terminal domain"/>
    <property type="match status" value="1"/>
</dbReference>
<dbReference type="InterPro" id="IPR042120">
    <property type="entry name" value="MutL_C_dimsub"/>
</dbReference>
<feature type="domain" description="MutL C-terminal dimerisation" evidence="2">
    <location>
        <begin position="529"/>
        <end position="702"/>
    </location>
</feature>
<reference evidence="3 4" key="1">
    <citation type="journal article" date="2016" name="Proc. Natl. Acad. Sci. U.S.A.">
        <title>Comparative genomics of biotechnologically important yeasts.</title>
        <authorList>
            <person name="Riley R."/>
            <person name="Haridas S."/>
            <person name="Wolfe K.H."/>
            <person name="Lopes M.R."/>
            <person name="Hittinger C.T."/>
            <person name="Goeker M."/>
            <person name="Salamov A.A."/>
            <person name="Wisecaver J.H."/>
            <person name="Long T.M."/>
            <person name="Calvey C.H."/>
            <person name="Aerts A.L."/>
            <person name="Barry K.W."/>
            <person name="Choi C."/>
            <person name="Clum A."/>
            <person name="Coughlan A.Y."/>
            <person name="Deshpande S."/>
            <person name="Douglass A.P."/>
            <person name="Hanson S.J."/>
            <person name="Klenk H.-P."/>
            <person name="LaButti K.M."/>
            <person name="Lapidus A."/>
            <person name="Lindquist E.A."/>
            <person name="Lipzen A.M."/>
            <person name="Meier-Kolthoff J.P."/>
            <person name="Ohm R.A."/>
            <person name="Otillar R.P."/>
            <person name="Pangilinan J.L."/>
            <person name="Peng Y."/>
            <person name="Rokas A."/>
            <person name="Rosa C.A."/>
            <person name="Scheuner C."/>
            <person name="Sibirny A.A."/>
            <person name="Slot J.C."/>
            <person name="Stielow J.B."/>
            <person name="Sun H."/>
            <person name="Kurtzman C.P."/>
            <person name="Blackwell M."/>
            <person name="Grigoriev I.V."/>
            <person name="Jeffries T.W."/>
        </authorList>
    </citation>
    <scope>NUCLEOTIDE SEQUENCE [LARGE SCALE GENOMIC DNA]</scope>
    <source>
        <strain evidence="3 4">NRRL Y-2026</strain>
    </source>
</reference>
<dbReference type="SUPFAM" id="SSF118116">
    <property type="entry name" value="DNA mismatch repair protein MutL"/>
    <property type="match status" value="2"/>
</dbReference>
<dbReference type="PANTHER" id="PTHR10073:SF47">
    <property type="entry name" value="DNA MISMATCH REPAIR PROTEIN MLH3"/>
    <property type="match status" value="1"/>
</dbReference>
<evidence type="ECO:0000313" key="4">
    <source>
        <dbReference type="Proteomes" id="UP000094455"/>
    </source>
</evidence>
<dbReference type="Proteomes" id="UP000094455">
    <property type="component" value="Unassembled WGS sequence"/>
</dbReference>
<keyword evidence="4" id="KW-1185">Reference proteome</keyword>
<evidence type="ECO:0000256" key="1">
    <source>
        <dbReference type="ARBA" id="ARBA00006082"/>
    </source>
</evidence>
<dbReference type="PANTHER" id="PTHR10073">
    <property type="entry name" value="DNA MISMATCH REPAIR PROTEIN MLH, PMS, MUTL"/>
    <property type="match status" value="1"/>
</dbReference>
<dbReference type="Gene3D" id="3.30.1540.20">
    <property type="entry name" value="MutL, C-terminal domain, dimerisation subdomain"/>
    <property type="match status" value="2"/>
</dbReference>
<dbReference type="OrthoDB" id="429932at2759"/>
<dbReference type="InterPro" id="IPR037198">
    <property type="entry name" value="MutL_C_sf"/>
</dbReference>
<proteinExistence type="inferred from homology"/>
<dbReference type="GO" id="GO:0032300">
    <property type="term" value="C:mismatch repair complex"/>
    <property type="evidence" value="ECO:0007669"/>
    <property type="project" value="InterPro"/>
</dbReference>
<dbReference type="STRING" id="763406.A0A1E3NPK6"/>
<dbReference type="GeneID" id="30176387"/>
<dbReference type="InterPro" id="IPR036890">
    <property type="entry name" value="HATPase_C_sf"/>
</dbReference>
<dbReference type="EMBL" id="KV454002">
    <property type="protein sequence ID" value="ODQ47648.1"/>
    <property type="molecule type" value="Genomic_DNA"/>
</dbReference>
<dbReference type="SUPFAM" id="SSF55874">
    <property type="entry name" value="ATPase domain of HSP90 chaperone/DNA topoisomerase II/histidine kinase"/>
    <property type="match status" value="1"/>
</dbReference>
<accession>A0A1E3NPK6</accession>